<evidence type="ECO:0000256" key="1">
    <source>
        <dbReference type="SAM" id="MobiDB-lite"/>
    </source>
</evidence>
<reference evidence="2 3" key="1">
    <citation type="submission" date="2018-02" db="EMBL/GenBank/DDBJ databases">
        <title>The genomes of Aspergillus section Nigri reveals drivers in fungal speciation.</title>
        <authorList>
            <consortium name="DOE Joint Genome Institute"/>
            <person name="Vesth T.C."/>
            <person name="Nybo J."/>
            <person name="Theobald S."/>
            <person name="Brandl J."/>
            <person name="Frisvad J.C."/>
            <person name="Nielsen K.F."/>
            <person name="Lyhne E.K."/>
            <person name="Kogle M.E."/>
            <person name="Kuo A."/>
            <person name="Riley R."/>
            <person name="Clum A."/>
            <person name="Nolan M."/>
            <person name="Lipzen A."/>
            <person name="Salamov A."/>
            <person name="Henrissat B."/>
            <person name="Wiebenga A."/>
            <person name="De vries R.P."/>
            <person name="Grigoriev I.V."/>
            <person name="Mortensen U.H."/>
            <person name="Andersen M.R."/>
            <person name="Baker S.E."/>
        </authorList>
    </citation>
    <scope>NUCLEOTIDE SEQUENCE [LARGE SCALE GENOMIC DNA]</scope>
    <source>
        <strain evidence="2 3">CBS 707.79</strain>
    </source>
</reference>
<keyword evidence="3" id="KW-1185">Reference proteome</keyword>
<accession>A0A319CUY6</accession>
<feature type="region of interest" description="Disordered" evidence="1">
    <location>
        <begin position="18"/>
        <end position="55"/>
    </location>
</feature>
<proteinExistence type="predicted"/>
<feature type="compositionally biased region" description="Basic residues" evidence="1">
    <location>
        <begin position="20"/>
        <end position="39"/>
    </location>
</feature>
<dbReference type="OrthoDB" id="10561603at2759"/>
<dbReference type="Proteomes" id="UP000247810">
    <property type="component" value="Unassembled WGS sequence"/>
</dbReference>
<evidence type="ECO:0000313" key="2">
    <source>
        <dbReference type="EMBL" id="PYH88379.1"/>
    </source>
</evidence>
<dbReference type="EMBL" id="KZ826099">
    <property type="protein sequence ID" value="PYH88379.1"/>
    <property type="molecule type" value="Genomic_DNA"/>
</dbReference>
<gene>
    <name evidence="2" type="ORF">BO71DRAFT_141087</name>
</gene>
<evidence type="ECO:0000313" key="3">
    <source>
        <dbReference type="Proteomes" id="UP000247810"/>
    </source>
</evidence>
<organism evidence="2 3">
    <name type="scientific">Aspergillus ellipticus CBS 707.79</name>
    <dbReference type="NCBI Taxonomy" id="1448320"/>
    <lineage>
        <taxon>Eukaryota</taxon>
        <taxon>Fungi</taxon>
        <taxon>Dikarya</taxon>
        <taxon>Ascomycota</taxon>
        <taxon>Pezizomycotina</taxon>
        <taxon>Eurotiomycetes</taxon>
        <taxon>Eurotiomycetidae</taxon>
        <taxon>Eurotiales</taxon>
        <taxon>Aspergillaceae</taxon>
        <taxon>Aspergillus</taxon>
        <taxon>Aspergillus subgen. Circumdati</taxon>
    </lineage>
</organism>
<dbReference type="VEuPathDB" id="FungiDB:BO71DRAFT_141087"/>
<name>A0A319CUY6_9EURO</name>
<protein>
    <submittedName>
        <fullName evidence="2">Uncharacterized protein</fullName>
    </submittedName>
</protein>
<sequence length="80" mass="9304">MHYYPNIGKSLLSPFVFSVQKKKKKKKKKNKRKKKKGKKNGMQYPSQQRKSSGVYDQKCFTKNAAKRRLGSVWPCVSVPI</sequence>
<dbReference type="AlphaFoldDB" id="A0A319CUY6"/>